<evidence type="ECO:0000313" key="1">
    <source>
        <dbReference type="EMBL" id="MDT7843278.1"/>
    </source>
</evidence>
<gene>
    <name evidence="1" type="ORF">RQC66_21365</name>
</gene>
<accession>A0ABU3LW07</accession>
<proteinExistence type="predicted"/>
<sequence length="174" mass="19196">MRPLTEHVGGEETVRRSDRATTLRDVGLVPWGDIEDSTGSAAAIPYLLAAIASGDEPAAQDALDRLRHRICRHGFVVGQATAVTVPFLWDLVRRPQTTCRAQILRLLRNIADARQWETTAAAYPKLRRHGHHVEWESAARHAVRAQRGTLPDLLAEQDLELVDATKALASTLAD</sequence>
<protein>
    <recommendedName>
        <fullName evidence="3">AbaA</fullName>
    </recommendedName>
</protein>
<dbReference type="EMBL" id="JAVTLL010000014">
    <property type="protein sequence ID" value="MDT7843278.1"/>
    <property type="molecule type" value="Genomic_DNA"/>
</dbReference>
<comment type="caution">
    <text evidence="1">The sequence shown here is derived from an EMBL/GenBank/DDBJ whole genome shotgun (WGS) entry which is preliminary data.</text>
</comment>
<evidence type="ECO:0008006" key="3">
    <source>
        <dbReference type="Google" id="ProtNLM"/>
    </source>
</evidence>
<dbReference type="Proteomes" id="UP001257948">
    <property type="component" value="Unassembled WGS sequence"/>
</dbReference>
<keyword evidence="2" id="KW-1185">Reference proteome</keyword>
<organism evidence="1 2">
    <name type="scientific">Streptomyces justiciae</name>
    <dbReference type="NCBI Taxonomy" id="2780140"/>
    <lineage>
        <taxon>Bacteria</taxon>
        <taxon>Bacillati</taxon>
        <taxon>Actinomycetota</taxon>
        <taxon>Actinomycetes</taxon>
        <taxon>Kitasatosporales</taxon>
        <taxon>Streptomycetaceae</taxon>
        <taxon>Streptomyces</taxon>
    </lineage>
</organism>
<reference evidence="2" key="1">
    <citation type="submission" date="2023-07" db="EMBL/GenBank/DDBJ databases">
        <title>Draft genome sequence of the endophytic actinobacterium Streptomyces justiciae WPN32, a potential antibiotic producer.</title>
        <authorList>
            <person name="Yasawong M."/>
            <person name="Pana W."/>
            <person name="Ganta P."/>
            <person name="Santapan N."/>
            <person name="Songngamsuk T."/>
            <person name="Phatcharaharikarn M."/>
            <person name="Kerdtoob S."/>
            <person name="Nantapong N."/>
        </authorList>
    </citation>
    <scope>NUCLEOTIDE SEQUENCE [LARGE SCALE GENOMIC DNA]</scope>
    <source>
        <strain evidence="2">WPN32</strain>
    </source>
</reference>
<dbReference type="RefSeq" id="WP_314202845.1">
    <property type="nucleotide sequence ID" value="NZ_JAVTLL010000014.1"/>
</dbReference>
<evidence type="ECO:0000313" key="2">
    <source>
        <dbReference type="Proteomes" id="UP001257948"/>
    </source>
</evidence>
<name>A0ABU3LW07_9ACTN</name>